<protein>
    <submittedName>
        <fullName evidence="2">Outer membrane protein assembly factor BamC</fullName>
    </submittedName>
</protein>
<dbReference type="AlphaFoldDB" id="A0A9Q3UPP5"/>
<organism evidence="2 3">
    <name type="scientific">Alloalcanivorax marinus</name>
    <dbReference type="NCBI Taxonomy" id="1177169"/>
    <lineage>
        <taxon>Bacteria</taxon>
        <taxon>Pseudomonadati</taxon>
        <taxon>Pseudomonadota</taxon>
        <taxon>Gammaproteobacteria</taxon>
        <taxon>Oceanospirillales</taxon>
        <taxon>Alcanivoracaceae</taxon>
        <taxon>Alloalcanivorax</taxon>
    </lineage>
</organism>
<gene>
    <name evidence="2" type="primary">bamC</name>
    <name evidence="2" type="ORF">LL252_17400</name>
</gene>
<keyword evidence="3" id="KW-1185">Reference proteome</keyword>
<evidence type="ECO:0000313" key="3">
    <source>
        <dbReference type="Proteomes" id="UP001108027"/>
    </source>
</evidence>
<dbReference type="PROSITE" id="PS51257">
    <property type="entry name" value="PROKAR_LIPOPROTEIN"/>
    <property type="match status" value="1"/>
</dbReference>
<dbReference type="Pfam" id="PF06804">
    <property type="entry name" value="Lipoprotein_18"/>
    <property type="match status" value="1"/>
</dbReference>
<dbReference type="RefSeq" id="WP_228234999.1">
    <property type="nucleotide sequence ID" value="NZ_JAJGNA010000035.1"/>
</dbReference>
<name>A0A9Q3UPP5_9GAMM</name>
<evidence type="ECO:0000313" key="2">
    <source>
        <dbReference type="EMBL" id="MCC4310345.1"/>
    </source>
</evidence>
<reference evidence="2" key="1">
    <citation type="submission" date="2021-10" db="EMBL/GenBank/DDBJ databases">
        <title>The diversity and Nitrogen Metabolism of Culturable Nitrate-Utilizing Bacteria Within the Oxygen Minimum Zone of the Changjiang (Yangtze River)Estuary.</title>
        <authorList>
            <person name="Zhang D."/>
            <person name="Zheng J."/>
            <person name="Liu S."/>
            <person name="He W."/>
        </authorList>
    </citation>
    <scope>NUCLEOTIDE SEQUENCE</scope>
    <source>
        <strain evidence="2">FXH-223</strain>
    </source>
</reference>
<dbReference type="InterPro" id="IPR042268">
    <property type="entry name" value="BamC_C"/>
</dbReference>
<dbReference type="InterPro" id="IPR010653">
    <property type="entry name" value="NlpB/DapX"/>
</dbReference>
<dbReference type="Gene3D" id="3.30.310.170">
    <property type="entry name" value="Outer membrane protein assembly factor BamC"/>
    <property type="match status" value="1"/>
</dbReference>
<dbReference type="Proteomes" id="UP001108027">
    <property type="component" value="Unassembled WGS sequence"/>
</dbReference>
<dbReference type="EMBL" id="JAJGNA010000035">
    <property type="protein sequence ID" value="MCC4310345.1"/>
    <property type="molecule type" value="Genomic_DNA"/>
</dbReference>
<feature type="region of interest" description="Disordered" evidence="1">
    <location>
        <begin position="64"/>
        <end position="109"/>
    </location>
</feature>
<sequence>MHRSIAVTAAALALAGCGLLPDNSLHYRDAKVIEPMTVPGDMVFIGDEPLYAVPRVDDRIVGKRDGEDGFKAPRPPQLVAAAPGDDAEDDDAAAPAPPPGQQGQAILGKDGSGYPIIMMPTSFAWAWEKVSQALTQTDLRVTDRNRDQGVFFLTTPERYQMQPPQAQLKLSHTTNGIQVAVLNGEGTALADKAPGLAILESVHREL</sequence>
<proteinExistence type="predicted"/>
<evidence type="ECO:0000256" key="1">
    <source>
        <dbReference type="SAM" id="MobiDB-lite"/>
    </source>
</evidence>
<accession>A0A9Q3UPP5</accession>
<comment type="caution">
    <text evidence="2">The sequence shown here is derived from an EMBL/GenBank/DDBJ whole genome shotgun (WGS) entry which is preliminary data.</text>
</comment>